<proteinExistence type="predicted"/>
<dbReference type="AlphaFoldDB" id="A0A1I7YY30"/>
<organism evidence="1 2">
    <name type="scientific">Steinernema glaseri</name>
    <dbReference type="NCBI Taxonomy" id="37863"/>
    <lineage>
        <taxon>Eukaryota</taxon>
        <taxon>Metazoa</taxon>
        <taxon>Ecdysozoa</taxon>
        <taxon>Nematoda</taxon>
        <taxon>Chromadorea</taxon>
        <taxon>Rhabditida</taxon>
        <taxon>Tylenchina</taxon>
        <taxon>Panagrolaimomorpha</taxon>
        <taxon>Strongyloidoidea</taxon>
        <taxon>Steinernematidae</taxon>
        <taxon>Steinernema</taxon>
    </lineage>
</organism>
<accession>A0A1I7YY30</accession>
<evidence type="ECO:0000313" key="2">
    <source>
        <dbReference type="WBParaSite" id="L893_g20862.t1"/>
    </source>
</evidence>
<dbReference type="WBParaSite" id="L893_g20862.t1">
    <property type="protein sequence ID" value="L893_g20862.t1"/>
    <property type="gene ID" value="L893_g20862"/>
</dbReference>
<protein>
    <submittedName>
        <fullName evidence="2">Activin_recp domain-containing protein</fullName>
    </submittedName>
</protein>
<reference evidence="2" key="1">
    <citation type="submission" date="2016-11" db="UniProtKB">
        <authorList>
            <consortium name="WormBaseParasite"/>
        </authorList>
    </citation>
    <scope>IDENTIFICATION</scope>
</reference>
<keyword evidence="1" id="KW-1185">Reference proteome</keyword>
<dbReference type="Proteomes" id="UP000095287">
    <property type="component" value="Unplaced"/>
</dbReference>
<name>A0A1I7YY30_9BILA</name>
<evidence type="ECO:0000313" key="1">
    <source>
        <dbReference type="Proteomes" id="UP000095287"/>
    </source>
</evidence>
<sequence>MFRSVRLSLQPAKPLSGVINVYYRHFSGSTWKMVGFRTSSITGGTLLLLLLSFPLVAAKNDPKEPWLSCCEGTDYDFKPCWGQVCATYTISDTNNAHRPFVRKLCLLGRDEKTEDGCSSREALYSVNETSCFCSGKFCNAGSHGGVKYESLDATKNPCAVKKPPGLQEGLMQGHGVGVLIDSKDSKKSSAAGNFIGFASVLAFFSA</sequence>